<dbReference type="EMBL" id="AP022853">
    <property type="protein sequence ID" value="BCB26684.1"/>
    <property type="molecule type" value="Genomic_DNA"/>
</dbReference>
<accession>A0A6F8VAJ3</accession>
<dbReference type="AlphaFoldDB" id="A0A6F8VAJ3"/>
<protein>
    <recommendedName>
        <fullName evidence="1">NAD-dependent epimerase/dehydratase domain-containing protein</fullName>
    </recommendedName>
</protein>
<dbReference type="RefSeq" id="WP_173062892.1">
    <property type="nucleotide sequence ID" value="NZ_AP022853.1"/>
</dbReference>
<feature type="domain" description="NAD-dependent epimerase/dehydratase" evidence="1">
    <location>
        <begin position="3"/>
        <end position="185"/>
    </location>
</feature>
<evidence type="ECO:0000313" key="2">
    <source>
        <dbReference type="EMBL" id="BCB26684.1"/>
    </source>
</evidence>
<dbReference type="Proteomes" id="UP000502260">
    <property type="component" value="Chromosome"/>
</dbReference>
<dbReference type="GO" id="GO:0044877">
    <property type="term" value="F:protein-containing complex binding"/>
    <property type="evidence" value="ECO:0007669"/>
    <property type="project" value="TreeGrafter"/>
</dbReference>
<dbReference type="SUPFAM" id="SSF51735">
    <property type="entry name" value="NAD(P)-binding Rossmann-fold domains"/>
    <property type="match status" value="1"/>
</dbReference>
<dbReference type="Gene3D" id="3.40.50.720">
    <property type="entry name" value="NAD(P)-binding Rossmann-like Domain"/>
    <property type="match status" value="1"/>
</dbReference>
<sequence>MRILLTGASGFLGRHILSALQQAGHEVRAVSRRTGADFNALRTPEDWLPELAGMDAVINCVGIIAESASQRFASLHVEAPVALFRACARSPVRRVIQISALGADDMASSPYHLSKRAADEALRGLALDWFVLRPSLVVGAGGRSTAWFRRMANLPLLVLPGSGEQAIQPIHVGDVAATVLKCLEPGAPSRLTLDLVGPEAMTFRRLLLLLRQDSRPNASLVWQIPLPWLMAISYLAAPFQLLLSPDNLHMLQRGNTADVAPLAQFLGRMPMSMENDLPREEDDHELSAA</sequence>
<reference evidence="3" key="1">
    <citation type="submission" date="2020-03" db="EMBL/GenBank/DDBJ databases">
        <title>Complete genome sequence of sulfur-oxidizing bacterium skT11.</title>
        <authorList>
            <person name="Kanda M."/>
            <person name="Kojima H."/>
            <person name="Fukui M."/>
        </authorList>
    </citation>
    <scope>NUCLEOTIDE SEQUENCE [LARGE SCALE GENOMIC DNA]</scope>
    <source>
        <strain evidence="3">skT11</strain>
    </source>
</reference>
<proteinExistence type="predicted"/>
<dbReference type="InterPro" id="IPR051207">
    <property type="entry name" value="ComplexI_NDUFA9_subunit"/>
</dbReference>
<gene>
    <name evidence="2" type="ORF">SKTS_15700</name>
</gene>
<organism evidence="2 3">
    <name type="scientific">Sulfurimicrobium lacus</name>
    <dbReference type="NCBI Taxonomy" id="2715678"/>
    <lineage>
        <taxon>Bacteria</taxon>
        <taxon>Pseudomonadati</taxon>
        <taxon>Pseudomonadota</taxon>
        <taxon>Betaproteobacteria</taxon>
        <taxon>Nitrosomonadales</taxon>
        <taxon>Sulfuricellaceae</taxon>
        <taxon>Sulfurimicrobium</taxon>
    </lineage>
</organism>
<evidence type="ECO:0000259" key="1">
    <source>
        <dbReference type="Pfam" id="PF01370"/>
    </source>
</evidence>
<dbReference type="Pfam" id="PF01370">
    <property type="entry name" value="Epimerase"/>
    <property type="match status" value="1"/>
</dbReference>
<dbReference type="PANTHER" id="PTHR12126">
    <property type="entry name" value="NADH-UBIQUINONE OXIDOREDUCTASE 39 KDA SUBUNIT-RELATED"/>
    <property type="match status" value="1"/>
</dbReference>
<dbReference type="InterPro" id="IPR001509">
    <property type="entry name" value="Epimerase_deHydtase"/>
</dbReference>
<name>A0A6F8VAJ3_9PROT</name>
<keyword evidence="3" id="KW-1185">Reference proteome</keyword>
<dbReference type="KEGG" id="slac:SKTS_15700"/>
<dbReference type="InterPro" id="IPR036291">
    <property type="entry name" value="NAD(P)-bd_dom_sf"/>
</dbReference>
<dbReference type="PANTHER" id="PTHR12126:SF11">
    <property type="entry name" value="NADH DEHYDROGENASE [UBIQUINONE] 1 ALPHA SUBCOMPLEX SUBUNIT 9, MITOCHONDRIAL"/>
    <property type="match status" value="1"/>
</dbReference>
<evidence type="ECO:0000313" key="3">
    <source>
        <dbReference type="Proteomes" id="UP000502260"/>
    </source>
</evidence>